<evidence type="ECO:0000313" key="1">
    <source>
        <dbReference type="EMBL" id="KXN65330.1"/>
    </source>
</evidence>
<accession>A0A137NRM1</accession>
<dbReference type="SUPFAM" id="SSF52047">
    <property type="entry name" value="RNI-like"/>
    <property type="match status" value="1"/>
</dbReference>
<dbReference type="Gene3D" id="3.80.10.10">
    <property type="entry name" value="Ribonuclease Inhibitor"/>
    <property type="match status" value="1"/>
</dbReference>
<gene>
    <name evidence="1" type="ORF">CONCODRAFT_20778</name>
</gene>
<name>A0A137NRM1_CONC2</name>
<evidence type="ECO:0008006" key="3">
    <source>
        <dbReference type="Google" id="ProtNLM"/>
    </source>
</evidence>
<dbReference type="Proteomes" id="UP000070444">
    <property type="component" value="Unassembled WGS sequence"/>
</dbReference>
<sequence>MIEINNFDVKKVNWKYSDIYQLSQYLSQSDLIQLSLTCSQFRNKLNSTIFRKLDLIKYGEVTNSKYESKINFFMRTLKKIYPSRYRFVKHCLLLVPCSSSFAVKFYNTFSYVTKLELYSSIDNSRYVIFDTNNISNLISTLKPFNKLEILILDCKLISLSEDSGSSNFKLPTCLKVFNITGDLGYNLSFGPIENINEEYTGLKNVTIINNKMLANISNSINSLTEVVILNNNHFCCKTLTQLFSQNSQLKKISISLKFIEFNVINAILQLKKLDMLNIMYYKGAITSELKNLAINTSIKHLNISYDITQNILLPIILSMKSLHTLELSNYNFTN</sequence>
<dbReference type="AlphaFoldDB" id="A0A137NRM1"/>
<dbReference type="EMBL" id="KQ964909">
    <property type="protein sequence ID" value="KXN65330.1"/>
    <property type="molecule type" value="Genomic_DNA"/>
</dbReference>
<keyword evidence="2" id="KW-1185">Reference proteome</keyword>
<proteinExistence type="predicted"/>
<protein>
    <recommendedName>
        <fullName evidence="3">F-box domain-containing protein</fullName>
    </recommendedName>
</protein>
<feature type="non-terminal residue" evidence="1">
    <location>
        <position position="334"/>
    </location>
</feature>
<evidence type="ECO:0000313" key="2">
    <source>
        <dbReference type="Proteomes" id="UP000070444"/>
    </source>
</evidence>
<dbReference type="InterPro" id="IPR032675">
    <property type="entry name" value="LRR_dom_sf"/>
</dbReference>
<organism evidence="1 2">
    <name type="scientific">Conidiobolus coronatus (strain ATCC 28846 / CBS 209.66 / NRRL 28638)</name>
    <name type="common">Delacroixia coronata</name>
    <dbReference type="NCBI Taxonomy" id="796925"/>
    <lineage>
        <taxon>Eukaryota</taxon>
        <taxon>Fungi</taxon>
        <taxon>Fungi incertae sedis</taxon>
        <taxon>Zoopagomycota</taxon>
        <taxon>Entomophthoromycotina</taxon>
        <taxon>Entomophthoromycetes</taxon>
        <taxon>Entomophthorales</taxon>
        <taxon>Ancylistaceae</taxon>
        <taxon>Conidiobolus</taxon>
    </lineage>
</organism>
<reference evidence="1 2" key="1">
    <citation type="journal article" date="2015" name="Genome Biol. Evol.">
        <title>Phylogenomic analyses indicate that early fungi evolved digesting cell walls of algal ancestors of land plants.</title>
        <authorList>
            <person name="Chang Y."/>
            <person name="Wang S."/>
            <person name="Sekimoto S."/>
            <person name="Aerts A.L."/>
            <person name="Choi C."/>
            <person name="Clum A."/>
            <person name="LaButti K.M."/>
            <person name="Lindquist E.A."/>
            <person name="Yee Ngan C."/>
            <person name="Ohm R.A."/>
            <person name="Salamov A.A."/>
            <person name="Grigoriev I.V."/>
            <person name="Spatafora J.W."/>
            <person name="Berbee M.L."/>
        </authorList>
    </citation>
    <scope>NUCLEOTIDE SEQUENCE [LARGE SCALE GENOMIC DNA]</scope>
    <source>
        <strain evidence="1 2">NRRL 28638</strain>
    </source>
</reference>